<comment type="caution">
    <text evidence="1">The sequence shown here is derived from an EMBL/GenBank/DDBJ whole genome shotgun (WGS) entry which is preliminary data.</text>
</comment>
<name>A0A0W7X3U7_9ACTN</name>
<dbReference type="AlphaFoldDB" id="A0A0W7X3U7"/>
<evidence type="ECO:0000313" key="2">
    <source>
        <dbReference type="Proteomes" id="UP000054804"/>
    </source>
</evidence>
<dbReference type="Proteomes" id="UP000054804">
    <property type="component" value="Unassembled WGS sequence"/>
</dbReference>
<accession>A0A0W7X3U7</accession>
<protein>
    <submittedName>
        <fullName evidence="1">Uncharacterized protein</fullName>
    </submittedName>
</protein>
<reference evidence="1 2" key="1">
    <citation type="submission" date="2015-12" db="EMBL/GenBank/DDBJ databases">
        <title>Draft genome sequence of Streptomyces silvensis ATCC 53525, a producer of novel hormone antagonists.</title>
        <authorList>
            <person name="Johnston C.W."/>
            <person name="Li Y."/>
            <person name="Magarvey N.A."/>
        </authorList>
    </citation>
    <scope>NUCLEOTIDE SEQUENCE [LARGE SCALE GENOMIC DNA]</scope>
    <source>
        <strain evidence="1 2">ATCC 53525</strain>
    </source>
</reference>
<evidence type="ECO:0000313" key="1">
    <source>
        <dbReference type="EMBL" id="KUF17354.1"/>
    </source>
</evidence>
<dbReference type="EMBL" id="LOCL01000034">
    <property type="protein sequence ID" value="KUF17354.1"/>
    <property type="molecule type" value="Genomic_DNA"/>
</dbReference>
<sequence length="82" mass="8977">MAAVEYHWIIMLNGTAGPGREQVMVGNHGLITRDPAVTTRKDIADELIASLRDAFLARTGTLLEDWTIANFALEPNKLAGEQ</sequence>
<dbReference type="RefSeq" id="WP_058848617.1">
    <property type="nucleotide sequence ID" value="NZ_LOCL01000034.1"/>
</dbReference>
<proteinExistence type="predicted"/>
<dbReference type="OrthoDB" id="4292499at2"/>
<gene>
    <name evidence="1" type="ORF">AT728_16240</name>
</gene>
<dbReference type="STRING" id="1765722.AT728_16240"/>
<organism evidence="1 2">
    <name type="scientific">Streptomyces silvensis</name>
    <dbReference type="NCBI Taxonomy" id="1765722"/>
    <lineage>
        <taxon>Bacteria</taxon>
        <taxon>Bacillati</taxon>
        <taxon>Actinomycetota</taxon>
        <taxon>Actinomycetes</taxon>
        <taxon>Kitasatosporales</taxon>
        <taxon>Streptomycetaceae</taxon>
        <taxon>Streptomyces</taxon>
    </lineage>
</organism>
<keyword evidence="2" id="KW-1185">Reference proteome</keyword>